<accession>A0A495QG47</accession>
<evidence type="ECO:0000313" key="4">
    <source>
        <dbReference type="EMBL" id="RKS70890.1"/>
    </source>
</evidence>
<comment type="caution">
    <text evidence="4">The sequence shown here is derived from an EMBL/GenBank/DDBJ whole genome shotgun (WGS) entry which is preliminary data.</text>
</comment>
<dbReference type="Gene3D" id="1.10.357.10">
    <property type="entry name" value="Tetracycline Repressor, domain 2"/>
    <property type="match status" value="1"/>
</dbReference>
<evidence type="ECO:0000256" key="1">
    <source>
        <dbReference type="ARBA" id="ARBA00023125"/>
    </source>
</evidence>
<name>A0A495QG47_9ACTN</name>
<evidence type="ECO:0000259" key="3">
    <source>
        <dbReference type="PROSITE" id="PS50977"/>
    </source>
</evidence>
<keyword evidence="5" id="KW-1185">Reference proteome</keyword>
<sequence length="188" mass="20399">MRQQDEIVIAAIRCLNTDPTLSMGRLAEAIGVSRATLHRHFATRDALMHALGSRALDSWETSQDLAGIDEAGASGDPVRIAAALETLIRRFVADAEEHGYALTAHTTASLPDLVDRTDRLERREIAFYTAAQRAGVIRSDLPGAWISNHVYGLMVAVRESLRQGSVARRDIEEHVLTTLRAGVGGSSS</sequence>
<feature type="DNA-binding region" description="H-T-H motif" evidence="2">
    <location>
        <begin position="22"/>
        <end position="41"/>
    </location>
</feature>
<organism evidence="4 5">
    <name type="scientific">Actinomadura pelletieri DSM 43383</name>
    <dbReference type="NCBI Taxonomy" id="1120940"/>
    <lineage>
        <taxon>Bacteria</taxon>
        <taxon>Bacillati</taxon>
        <taxon>Actinomycetota</taxon>
        <taxon>Actinomycetes</taxon>
        <taxon>Streptosporangiales</taxon>
        <taxon>Thermomonosporaceae</taxon>
        <taxon>Actinomadura</taxon>
    </lineage>
</organism>
<proteinExistence type="predicted"/>
<feature type="domain" description="HTH tetR-type" evidence="3">
    <location>
        <begin position="1"/>
        <end position="59"/>
    </location>
</feature>
<keyword evidence="1 2" id="KW-0238">DNA-binding</keyword>
<dbReference type="AlphaFoldDB" id="A0A495QG47"/>
<dbReference type="Pfam" id="PF00440">
    <property type="entry name" value="TetR_N"/>
    <property type="match status" value="1"/>
</dbReference>
<dbReference type="GO" id="GO:0003677">
    <property type="term" value="F:DNA binding"/>
    <property type="evidence" value="ECO:0007669"/>
    <property type="project" value="UniProtKB-UniRule"/>
</dbReference>
<dbReference type="EMBL" id="RBWU01000006">
    <property type="protein sequence ID" value="RKS70890.1"/>
    <property type="molecule type" value="Genomic_DNA"/>
</dbReference>
<dbReference type="RefSeq" id="WP_121437118.1">
    <property type="nucleotide sequence ID" value="NZ_RBWU01000006.1"/>
</dbReference>
<reference evidence="4 5" key="1">
    <citation type="submission" date="2018-10" db="EMBL/GenBank/DDBJ databases">
        <title>Genomic Encyclopedia of Archaeal and Bacterial Type Strains, Phase II (KMG-II): from individual species to whole genera.</title>
        <authorList>
            <person name="Goeker M."/>
        </authorList>
    </citation>
    <scope>NUCLEOTIDE SEQUENCE [LARGE SCALE GENOMIC DNA]</scope>
    <source>
        <strain evidence="4 5">DSM 43383</strain>
    </source>
</reference>
<dbReference type="SUPFAM" id="SSF46689">
    <property type="entry name" value="Homeodomain-like"/>
    <property type="match status" value="1"/>
</dbReference>
<evidence type="ECO:0000256" key="2">
    <source>
        <dbReference type="PROSITE-ProRule" id="PRU00335"/>
    </source>
</evidence>
<dbReference type="OrthoDB" id="8654052at2"/>
<dbReference type="PROSITE" id="PS50977">
    <property type="entry name" value="HTH_TETR_2"/>
    <property type="match status" value="1"/>
</dbReference>
<dbReference type="Proteomes" id="UP000274601">
    <property type="component" value="Unassembled WGS sequence"/>
</dbReference>
<dbReference type="InterPro" id="IPR001647">
    <property type="entry name" value="HTH_TetR"/>
</dbReference>
<protein>
    <submittedName>
        <fullName evidence="4">TetR family transcriptional regulator</fullName>
    </submittedName>
</protein>
<evidence type="ECO:0000313" key="5">
    <source>
        <dbReference type="Proteomes" id="UP000274601"/>
    </source>
</evidence>
<dbReference type="InterPro" id="IPR009057">
    <property type="entry name" value="Homeodomain-like_sf"/>
</dbReference>
<gene>
    <name evidence="4" type="ORF">BZB76_5370</name>
</gene>